<feature type="domain" description="Glycosyl transferase family 1" evidence="2">
    <location>
        <begin position="137"/>
        <end position="211"/>
    </location>
</feature>
<dbReference type="GO" id="GO:0009103">
    <property type="term" value="P:lipopolysaccharide biosynthetic process"/>
    <property type="evidence" value="ECO:0007669"/>
    <property type="project" value="TreeGrafter"/>
</dbReference>
<reference evidence="3 4" key="1">
    <citation type="submission" date="2018-08" db="EMBL/GenBank/DDBJ databases">
        <title>Whole Genome Sequence of the Moderate Halophilic Marine Bacterium Marinobacter litoralis Sw-45.</title>
        <authorList>
            <person name="Musa H."/>
        </authorList>
    </citation>
    <scope>NUCLEOTIDE SEQUENCE [LARGE SCALE GENOMIC DNA]</scope>
    <source>
        <strain evidence="3 4">Sw-45</strain>
    </source>
</reference>
<dbReference type="SUPFAM" id="SSF53756">
    <property type="entry name" value="UDP-Glycosyltransferase/glycogen phosphorylase"/>
    <property type="match status" value="1"/>
</dbReference>
<sequence length="276" mass="31451">MVRLSRSARDINLVIHLENVRPSELHLNATHWLIPNQEWFIESRLPYLRFIDQILCKTHQAVEIFSSKHSNSRYLGFTGSICPDNPEPLHKDYELALHVAGNSQFKGTDALVNCWKDHPEWPKLVVVSQHLQGVSALSTNIQHHQSLPEKDLTVLWEKAGLAIIPSEVEGYGQVLAEAMAHGCVTITTDAPPMNEVIHRKRGFLITPLRNEPFRLGTRYFVSQTAIEKAMAEVLNVNEHTLKELSTASITWYRSNHSEFIQRLQAYLNQITRQPPG</sequence>
<dbReference type="PANTHER" id="PTHR46401:SF2">
    <property type="entry name" value="GLYCOSYLTRANSFERASE WBBK-RELATED"/>
    <property type="match status" value="1"/>
</dbReference>
<dbReference type="Proteomes" id="UP000265903">
    <property type="component" value="Unassembled WGS sequence"/>
</dbReference>
<name>A0A3M2RMQ5_9GAMM</name>
<keyword evidence="4" id="KW-1185">Reference proteome</keyword>
<dbReference type="AlphaFoldDB" id="A0A3M2RMQ5"/>
<dbReference type="GO" id="GO:0016757">
    <property type="term" value="F:glycosyltransferase activity"/>
    <property type="evidence" value="ECO:0007669"/>
    <property type="project" value="InterPro"/>
</dbReference>
<dbReference type="InterPro" id="IPR001296">
    <property type="entry name" value="Glyco_trans_1"/>
</dbReference>
<evidence type="ECO:0000313" key="4">
    <source>
        <dbReference type="Proteomes" id="UP000265903"/>
    </source>
</evidence>
<comment type="caution">
    <text evidence="3">The sequence shown here is derived from an EMBL/GenBank/DDBJ whole genome shotgun (WGS) entry which is preliminary data.</text>
</comment>
<evidence type="ECO:0000259" key="2">
    <source>
        <dbReference type="Pfam" id="PF00534"/>
    </source>
</evidence>
<evidence type="ECO:0000256" key="1">
    <source>
        <dbReference type="ARBA" id="ARBA00022679"/>
    </source>
</evidence>
<protein>
    <submittedName>
        <fullName evidence="3">Glycosyl transferases group 1</fullName>
    </submittedName>
</protein>
<gene>
    <name evidence="3" type="ORF">DOQ08_00830</name>
</gene>
<dbReference type="Pfam" id="PF00534">
    <property type="entry name" value="Glycos_transf_1"/>
    <property type="match status" value="1"/>
</dbReference>
<dbReference type="EMBL" id="QMDL01000001">
    <property type="protein sequence ID" value="RMJ06145.1"/>
    <property type="molecule type" value="Genomic_DNA"/>
</dbReference>
<keyword evidence="1 3" id="KW-0808">Transferase</keyword>
<accession>A0A3M2RMQ5</accession>
<proteinExistence type="predicted"/>
<dbReference type="PANTHER" id="PTHR46401">
    <property type="entry name" value="GLYCOSYLTRANSFERASE WBBK-RELATED"/>
    <property type="match status" value="1"/>
</dbReference>
<dbReference type="Gene3D" id="3.40.50.2000">
    <property type="entry name" value="Glycogen Phosphorylase B"/>
    <property type="match status" value="1"/>
</dbReference>
<organism evidence="3 4">
    <name type="scientific">Marinobacter litoralis</name>
    <dbReference type="NCBI Taxonomy" id="187981"/>
    <lineage>
        <taxon>Bacteria</taxon>
        <taxon>Pseudomonadati</taxon>
        <taxon>Pseudomonadota</taxon>
        <taxon>Gammaproteobacteria</taxon>
        <taxon>Pseudomonadales</taxon>
        <taxon>Marinobacteraceae</taxon>
        <taxon>Marinobacter</taxon>
    </lineage>
</organism>
<evidence type="ECO:0000313" key="3">
    <source>
        <dbReference type="EMBL" id="RMJ06145.1"/>
    </source>
</evidence>